<keyword evidence="4" id="KW-1185">Reference proteome</keyword>
<dbReference type="Proteomes" id="UP000198406">
    <property type="component" value="Unassembled WGS sequence"/>
</dbReference>
<dbReference type="SUPFAM" id="SSF52799">
    <property type="entry name" value="(Phosphotyrosine protein) phosphatases II"/>
    <property type="match status" value="1"/>
</dbReference>
<name>A0A1Z5KTS3_FISSO</name>
<organism evidence="3 4">
    <name type="scientific">Fistulifera solaris</name>
    <name type="common">Oleaginous diatom</name>
    <dbReference type="NCBI Taxonomy" id="1519565"/>
    <lineage>
        <taxon>Eukaryota</taxon>
        <taxon>Sar</taxon>
        <taxon>Stramenopiles</taxon>
        <taxon>Ochrophyta</taxon>
        <taxon>Bacillariophyta</taxon>
        <taxon>Bacillariophyceae</taxon>
        <taxon>Bacillariophycidae</taxon>
        <taxon>Naviculales</taxon>
        <taxon>Naviculaceae</taxon>
        <taxon>Fistulifera</taxon>
    </lineage>
</organism>
<dbReference type="PROSITE" id="PS50056">
    <property type="entry name" value="TYR_PHOSPHATASE_2"/>
    <property type="match status" value="1"/>
</dbReference>
<evidence type="ECO:0000313" key="3">
    <source>
        <dbReference type="EMBL" id="GAX29562.1"/>
    </source>
</evidence>
<dbReference type="InterPro" id="IPR000387">
    <property type="entry name" value="Tyr_Pase_dom"/>
</dbReference>
<sequence length="208" mass="23426">MRIVSFTMTCLSVNFLLLTTISALSDLAATTTHRSPLYNFGPASQRDTVLFSAERPGNPPGKNDPIPDERVVEWIQFMQEKEQNIHTVVALLDENELVNYQPTGLLTLYRQYGLKCQVQSMSDPRAANNLFHLFEQAEAAQQRVVTHCTGGIGRCGRVEGAWLMHRYQLTAEQASQETLLCAQHVGMIRACDPVQLKQWLDTQRLGYS</sequence>
<proteinExistence type="predicted"/>
<feature type="chain" id="PRO_5012757824" description="Tyrosine specific protein phosphatases domain-containing protein" evidence="1">
    <location>
        <begin position="24"/>
        <end position="208"/>
    </location>
</feature>
<protein>
    <recommendedName>
        <fullName evidence="2">Tyrosine specific protein phosphatases domain-containing protein</fullName>
    </recommendedName>
</protein>
<keyword evidence="1" id="KW-0732">Signal</keyword>
<dbReference type="AlphaFoldDB" id="A0A1Z5KTS3"/>
<dbReference type="EMBL" id="BDSP01000292">
    <property type="protein sequence ID" value="GAX29562.1"/>
    <property type="molecule type" value="Genomic_DNA"/>
</dbReference>
<dbReference type="Gene3D" id="3.90.190.10">
    <property type="entry name" value="Protein tyrosine phosphatase superfamily"/>
    <property type="match status" value="1"/>
</dbReference>
<reference evidence="3 4" key="1">
    <citation type="journal article" date="2015" name="Plant Cell">
        <title>Oil accumulation by the oleaginous diatom Fistulifera solaris as revealed by the genome and transcriptome.</title>
        <authorList>
            <person name="Tanaka T."/>
            <person name="Maeda Y."/>
            <person name="Veluchamy A."/>
            <person name="Tanaka M."/>
            <person name="Abida H."/>
            <person name="Marechal E."/>
            <person name="Bowler C."/>
            <person name="Muto M."/>
            <person name="Sunaga Y."/>
            <person name="Tanaka M."/>
            <person name="Yoshino T."/>
            <person name="Taniguchi T."/>
            <person name="Fukuda Y."/>
            <person name="Nemoto M."/>
            <person name="Matsumoto M."/>
            <person name="Wong P.S."/>
            <person name="Aburatani S."/>
            <person name="Fujibuchi W."/>
        </authorList>
    </citation>
    <scope>NUCLEOTIDE SEQUENCE [LARGE SCALE GENOMIC DNA]</scope>
    <source>
        <strain evidence="3 4">JPCC DA0580</strain>
    </source>
</reference>
<evidence type="ECO:0000259" key="2">
    <source>
        <dbReference type="PROSITE" id="PS50056"/>
    </source>
</evidence>
<dbReference type="InterPro" id="IPR029021">
    <property type="entry name" value="Prot-tyrosine_phosphatase-like"/>
</dbReference>
<evidence type="ECO:0000256" key="1">
    <source>
        <dbReference type="SAM" id="SignalP"/>
    </source>
</evidence>
<comment type="caution">
    <text evidence="3">The sequence shown here is derived from an EMBL/GenBank/DDBJ whole genome shotgun (WGS) entry which is preliminary data.</text>
</comment>
<gene>
    <name evidence="3" type="ORF">FisN_24Lh013</name>
</gene>
<accession>A0A1Z5KTS3</accession>
<dbReference type="OrthoDB" id="542841at2759"/>
<evidence type="ECO:0000313" key="4">
    <source>
        <dbReference type="Proteomes" id="UP000198406"/>
    </source>
</evidence>
<feature type="domain" description="Tyrosine specific protein phosphatases" evidence="2">
    <location>
        <begin position="128"/>
        <end position="174"/>
    </location>
</feature>
<dbReference type="Pfam" id="PF22785">
    <property type="entry name" value="Tc-R-P"/>
    <property type="match status" value="1"/>
</dbReference>
<dbReference type="InParanoid" id="A0A1Z5KTS3"/>
<feature type="signal peptide" evidence="1">
    <location>
        <begin position="1"/>
        <end position="23"/>
    </location>
</feature>